<accession>A0A4Q9MP00</accession>
<dbReference type="EMBL" id="ML143413">
    <property type="protein sequence ID" value="TBU29399.1"/>
    <property type="molecule type" value="Genomic_DNA"/>
</dbReference>
<protein>
    <submittedName>
        <fullName evidence="1">Uncharacterized protein</fullName>
    </submittedName>
</protein>
<organism evidence="1">
    <name type="scientific">Dichomitus squalens</name>
    <dbReference type="NCBI Taxonomy" id="114155"/>
    <lineage>
        <taxon>Eukaryota</taxon>
        <taxon>Fungi</taxon>
        <taxon>Dikarya</taxon>
        <taxon>Basidiomycota</taxon>
        <taxon>Agaricomycotina</taxon>
        <taxon>Agaricomycetes</taxon>
        <taxon>Polyporales</taxon>
        <taxon>Polyporaceae</taxon>
        <taxon>Dichomitus</taxon>
    </lineage>
</organism>
<proteinExistence type="predicted"/>
<reference evidence="1" key="1">
    <citation type="submission" date="2019-01" db="EMBL/GenBank/DDBJ databases">
        <title>Draft genome sequences of three monokaryotic isolates of the white-rot basidiomycete fungus Dichomitus squalens.</title>
        <authorList>
            <consortium name="DOE Joint Genome Institute"/>
            <person name="Lopez S.C."/>
            <person name="Andreopoulos B."/>
            <person name="Pangilinan J."/>
            <person name="Lipzen A."/>
            <person name="Riley R."/>
            <person name="Ahrendt S."/>
            <person name="Ng V."/>
            <person name="Barry K."/>
            <person name="Daum C."/>
            <person name="Grigoriev I.V."/>
            <person name="Hilden K.S."/>
            <person name="Makela M.R."/>
            <person name="de Vries R.P."/>
        </authorList>
    </citation>
    <scope>NUCLEOTIDE SEQUENCE [LARGE SCALE GENOMIC DNA]</scope>
    <source>
        <strain evidence="1">OM18370.1</strain>
    </source>
</reference>
<evidence type="ECO:0000313" key="1">
    <source>
        <dbReference type="EMBL" id="TBU29399.1"/>
    </source>
</evidence>
<dbReference type="Proteomes" id="UP000292957">
    <property type="component" value="Unassembled WGS sequence"/>
</dbReference>
<dbReference type="AlphaFoldDB" id="A0A4Q9MP00"/>
<name>A0A4Q9MP00_9APHY</name>
<sequence length="83" mass="9120">MPRRGVRQRAVEAAQARPGLNKFPLISPPSSGPFSRLAGRNDFRPHLPRLFAPTTIPRRLGSNAPALTSCPAFLLYADAKSYF</sequence>
<gene>
    <name evidence="1" type="ORF">BD311DRAFT_756585</name>
</gene>